<reference evidence="2 3" key="1">
    <citation type="submission" date="2018-11" db="EMBL/GenBank/DDBJ databases">
        <title>Genome sequencing of Lachnoanaerobaculum sp. KCOM 2030 (= ChDC B114).</title>
        <authorList>
            <person name="Kook J.-K."/>
            <person name="Park S.-N."/>
            <person name="Lim Y.K."/>
        </authorList>
    </citation>
    <scope>NUCLEOTIDE SEQUENCE [LARGE SCALE GENOMIC DNA]</scope>
    <source>
        <strain evidence="2 3">KCOM 2030</strain>
    </source>
</reference>
<dbReference type="InterPro" id="IPR035069">
    <property type="entry name" value="TTHA1013/TTHA0281-like"/>
</dbReference>
<dbReference type="EMBL" id="RRCO01000006">
    <property type="protein sequence ID" value="RRJ24520.1"/>
    <property type="molecule type" value="Genomic_DNA"/>
</dbReference>
<dbReference type="InterPro" id="IPR031807">
    <property type="entry name" value="HicB-like"/>
</dbReference>
<feature type="domain" description="HicB-like antitoxin of toxin-antitoxin system" evidence="1">
    <location>
        <begin position="7"/>
        <end position="74"/>
    </location>
</feature>
<organism evidence="2 3">
    <name type="scientific">Lachnoanaerobaculum gingivalis</name>
    <dbReference type="NCBI Taxonomy" id="2490855"/>
    <lineage>
        <taxon>Bacteria</taxon>
        <taxon>Bacillati</taxon>
        <taxon>Bacillota</taxon>
        <taxon>Clostridia</taxon>
        <taxon>Lachnospirales</taxon>
        <taxon>Lachnospiraceae</taxon>
        <taxon>Lachnoanaerobaculum</taxon>
    </lineage>
</organism>
<dbReference type="AlphaFoldDB" id="A0A3P3QW05"/>
<evidence type="ECO:0000259" key="1">
    <source>
        <dbReference type="Pfam" id="PF15919"/>
    </source>
</evidence>
<dbReference type="OrthoDB" id="5419659at2"/>
<accession>A0A3P3QW05</accession>
<evidence type="ECO:0000313" key="2">
    <source>
        <dbReference type="EMBL" id="RRJ24520.1"/>
    </source>
</evidence>
<protein>
    <submittedName>
        <fullName evidence="2">Type II toxin-antitoxin system HicB family antitoxin</fullName>
    </submittedName>
</protein>
<proteinExistence type="predicted"/>
<sequence length="134" mass="15608">MEENYIYPVILKREDSEILVSFPDFPGQVTCAETEEEAIKAAQEILSICIRDIEDRGGECPLPSKYQDIKLEDDDKLVYIHMWMPYFRHIEKIIYVKKTLTVPKWLDEMAKKKNINFSAVLVKGLKNELGIGER</sequence>
<name>A0A3P3QW05_9FIRM</name>
<dbReference type="Pfam" id="PF15919">
    <property type="entry name" value="HicB_lk_antitox"/>
    <property type="match status" value="1"/>
</dbReference>
<dbReference type="RefSeq" id="WP_128674861.1">
    <property type="nucleotide sequence ID" value="NZ_RRCO01000006.1"/>
</dbReference>
<dbReference type="SUPFAM" id="SSF143100">
    <property type="entry name" value="TTHA1013/TTHA0281-like"/>
    <property type="match status" value="1"/>
</dbReference>
<gene>
    <name evidence="2" type="ORF">EHV10_12085</name>
</gene>
<evidence type="ECO:0000313" key="3">
    <source>
        <dbReference type="Proteomes" id="UP000272490"/>
    </source>
</evidence>
<keyword evidence="3" id="KW-1185">Reference proteome</keyword>
<dbReference type="Gene3D" id="3.30.160.250">
    <property type="match status" value="1"/>
</dbReference>
<dbReference type="Proteomes" id="UP000272490">
    <property type="component" value="Unassembled WGS sequence"/>
</dbReference>
<comment type="caution">
    <text evidence="2">The sequence shown here is derived from an EMBL/GenBank/DDBJ whole genome shotgun (WGS) entry which is preliminary data.</text>
</comment>